<evidence type="ECO:0000256" key="6">
    <source>
        <dbReference type="RuleBase" id="RU004432"/>
    </source>
</evidence>
<dbReference type="FunFam" id="1.10.1780.10:FF:000001">
    <property type="entry name" value="ATP-dependent Clp protease ATP-binding subunit"/>
    <property type="match status" value="1"/>
</dbReference>
<dbReference type="OrthoDB" id="9803641at2"/>
<name>A0A4U0F2X3_9BACL</name>
<dbReference type="InterPro" id="IPR004176">
    <property type="entry name" value="Clp_R_N"/>
</dbReference>
<evidence type="ECO:0000256" key="4">
    <source>
        <dbReference type="ARBA" id="ARBA00023186"/>
    </source>
</evidence>
<feature type="coiled-coil region" evidence="7">
    <location>
        <begin position="414"/>
        <end position="464"/>
    </location>
</feature>
<dbReference type="FunFam" id="1.10.8.60:FF:000017">
    <property type="entry name" value="ATP-dependent chaperone ClpB"/>
    <property type="match status" value="1"/>
</dbReference>
<keyword evidence="11" id="KW-1185">Reference proteome</keyword>
<accession>A0A4U0F2X3</accession>
<keyword evidence="4 6" id="KW-0143">Chaperone</keyword>
<dbReference type="SUPFAM" id="SSF81923">
    <property type="entry name" value="Double Clp-N motif"/>
    <property type="match status" value="1"/>
</dbReference>
<dbReference type="SUPFAM" id="SSF52540">
    <property type="entry name" value="P-loop containing nucleoside triphosphate hydrolases"/>
    <property type="match status" value="2"/>
</dbReference>
<dbReference type="Pfam" id="PF10431">
    <property type="entry name" value="ClpB_D2-small"/>
    <property type="match status" value="1"/>
</dbReference>
<evidence type="ECO:0000256" key="3">
    <source>
        <dbReference type="ARBA" id="ARBA00022840"/>
    </source>
</evidence>
<dbReference type="RefSeq" id="WP_136779605.1">
    <property type="nucleotide sequence ID" value="NZ_SUPK01000012.1"/>
</dbReference>
<dbReference type="Pfam" id="PF00004">
    <property type="entry name" value="AAA"/>
    <property type="match status" value="1"/>
</dbReference>
<organism evidence="10 11">
    <name type="scientific">Cohnella pontilimi</name>
    <dbReference type="NCBI Taxonomy" id="2564100"/>
    <lineage>
        <taxon>Bacteria</taxon>
        <taxon>Bacillati</taxon>
        <taxon>Bacillota</taxon>
        <taxon>Bacilli</taxon>
        <taxon>Bacillales</taxon>
        <taxon>Paenibacillaceae</taxon>
        <taxon>Cohnella</taxon>
    </lineage>
</organism>
<dbReference type="SMART" id="SM01086">
    <property type="entry name" value="ClpB_D2-small"/>
    <property type="match status" value="1"/>
</dbReference>
<dbReference type="GO" id="GO:0016887">
    <property type="term" value="F:ATP hydrolysis activity"/>
    <property type="evidence" value="ECO:0007669"/>
    <property type="project" value="InterPro"/>
</dbReference>
<dbReference type="InterPro" id="IPR003959">
    <property type="entry name" value="ATPase_AAA_core"/>
</dbReference>
<dbReference type="InterPro" id="IPR036628">
    <property type="entry name" value="Clp_N_dom_sf"/>
</dbReference>
<evidence type="ECO:0000256" key="7">
    <source>
        <dbReference type="SAM" id="Coils"/>
    </source>
</evidence>
<evidence type="ECO:0000256" key="1">
    <source>
        <dbReference type="ARBA" id="ARBA00022737"/>
    </source>
</evidence>
<proteinExistence type="inferred from homology"/>
<sequence>MMFGRFTERAQKVLALAQEEAVRLGHNNIGTEHILLGLIREGESIAAKALIALGLGLEKIQDEVESLIGRGQEQPTNIAYTPRAKKVIELSMDEARKLGHTYVGTEHILLGLIREGEGVAARVLNNLGISLNKARQQVLQLLGSNESVQSNHGGPSANVNTPTLDGLARDLTASAKDGNIDPVIGRAKEIERVIQVLSRRTKNNPVLIGEPGVGKTAIAEGLAQRIVSNEIPETLRDKRVMTLDMGSVVAGTKYRGEFEDRLKKIMDEIRQAGNVILFIDELHTLIGAGGAEGAIDASNILKPALARGELQCIGATTLDEYRKYIEKDAALERRFQPITVDQPSPEEAVQILHGLRDRYEAHHRVKITDDAIEAAVKLSDRYITDRFLPDKAIDLIDEAGSKVRLRSYTVPPNLKQLESRLEDIRKEKDSAVQSQEFEKAAALRDTEQKIREELEATKNQWKEKQGRTDSEVTPEDIAQVVASWTGIPVSKLAEEETERLLKMEDILHDRVIGQDEAVKAVARAVRRSRAGLKDPKRPMGSFIFLGPTGVGKTELARALAEAMFGDENAVIRIDMSEYMEKHSTSRLVGAPPGYVGYEEGGQLTEKVRRKPYSVVLLDEIEKAHPEVFNVLLQVLEDGRLTDSKGRTVDFRNTLIIMTSNVGAEQIKRNSTLGFTAVHDAGRDYLQMKDKVLSELKKSFRPEFLNRIDELIVFHPLEEEHISRIVSLMANDLRKRLQEQHVQFDLTDAAMKFLAKEGFDPQYGARPLRRAIQKHIEDRLSEDLLMGKINKGDTLVIDEKDGELVVSPKGQVAGKA</sequence>
<dbReference type="InterPro" id="IPR027417">
    <property type="entry name" value="P-loop_NTPase"/>
</dbReference>
<dbReference type="CDD" id="cd19499">
    <property type="entry name" value="RecA-like_ClpB_Hsp104-like"/>
    <property type="match status" value="1"/>
</dbReference>
<dbReference type="FunFam" id="3.40.50.300:FF:000010">
    <property type="entry name" value="Chaperone clpB 1, putative"/>
    <property type="match status" value="1"/>
</dbReference>
<dbReference type="PANTHER" id="PTHR11638">
    <property type="entry name" value="ATP-DEPENDENT CLP PROTEASE"/>
    <property type="match status" value="1"/>
</dbReference>
<keyword evidence="10" id="KW-0645">Protease</keyword>
<dbReference type="PROSITE" id="PS00871">
    <property type="entry name" value="CLPAB_2"/>
    <property type="match status" value="1"/>
</dbReference>
<dbReference type="PANTHER" id="PTHR11638:SF18">
    <property type="entry name" value="HEAT SHOCK PROTEIN 104"/>
    <property type="match status" value="1"/>
</dbReference>
<dbReference type="InterPro" id="IPR041546">
    <property type="entry name" value="ClpA/ClpB_AAA_lid"/>
</dbReference>
<dbReference type="GO" id="GO:0005524">
    <property type="term" value="F:ATP binding"/>
    <property type="evidence" value="ECO:0007669"/>
    <property type="project" value="UniProtKB-KW"/>
</dbReference>
<dbReference type="GO" id="GO:0008233">
    <property type="term" value="F:peptidase activity"/>
    <property type="evidence" value="ECO:0007669"/>
    <property type="project" value="UniProtKB-KW"/>
</dbReference>
<dbReference type="PROSITE" id="PS00870">
    <property type="entry name" value="CLPAB_1"/>
    <property type="match status" value="1"/>
</dbReference>
<comment type="similarity">
    <text evidence="6">Belongs to the ClpA/ClpB family.</text>
</comment>
<feature type="domain" description="UVR" evidence="8">
    <location>
        <begin position="418"/>
        <end position="453"/>
    </location>
</feature>
<feature type="domain" description="Clp R" evidence="9">
    <location>
        <begin position="3"/>
        <end position="144"/>
    </location>
</feature>
<dbReference type="InterPro" id="IPR001270">
    <property type="entry name" value="ClpA/B"/>
</dbReference>
<dbReference type="InterPro" id="IPR018368">
    <property type="entry name" value="ClpA/B_CS1"/>
</dbReference>
<reference evidence="10 11" key="1">
    <citation type="submission" date="2019-04" db="EMBL/GenBank/DDBJ databases">
        <title>Cohnella sp. nov., isolated from soil.</title>
        <authorList>
            <person name="Kim W."/>
        </authorList>
    </citation>
    <scope>NUCLEOTIDE SEQUENCE [LARGE SCALE GENOMIC DNA]</scope>
    <source>
        <strain evidence="10 11">CAU 1483</strain>
    </source>
</reference>
<dbReference type="InterPro" id="IPR003593">
    <property type="entry name" value="AAA+_ATPase"/>
</dbReference>
<dbReference type="EMBL" id="SUPK01000012">
    <property type="protein sequence ID" value="TJY38897.1"/>
    <property type="molecule type" value="Genomic_DNA"/>
</dbReference>
<dbReference type="Pfam" id="PF17871">
    <property type="entry name" value="AAA_lid_9"/>
    <property type="match status" value="1"/>
</dbReference>
<protein>
    <submittedName>
        <fullName evidence="10">ATP-dependent Clp protease ATP-binding subunit</fullName>
    </submittedName>
</protein>
<evidence type="ECO:0000256" key="5">
    <source>
        <dbReference type="PROSITE-ProRule" id="PRU01251"/>
    </source>
</evidence>
<dbReference type="Gene3D" id="4.10.860.10">
    <property type="entry name" value="UVR domain"/>
    <property type="match status" value="1"/>
</dbReference>
<dbReference type="Gene3D" id="1.10.1780.10">
    <property type="entry name" value="Clp, N-terminal domain"/>
    <property type="match status" value="1"/>
</dbReference>
<dbReference type="CDD" id="cd00009">
    <property type="entry name" value="AAA"/>
    <property type="match status" value="1"/>
</dbReference>
<dbReference type="InterPro" id="IPR050130">
    <property type="entry name" value="ClpA_ClpB"/>
</dbReference>
<gene>
    <name evidence="10" type="ORF">E5161_19770</name>
</gene>
<dbReference type="InterPro" id="IPR019489">
    <property type="entry name" value="Clp_ATPase_C"/>
</dbReference>
<dbReference type="PRINTS" id="PR00300">
    <property type="entry name" value="CLPPROTEASEA"/>
</dbReference>
<dbReference type="Pfam" id="PF02861">
    <property type="entry name" value="Clp_N"/>
    <property type="match status" value="1"/>
</dbReference>
<dbReference type="GO" id="GO:0034605">
    <property type="term" value="P:cellular response to heat"/>
    <property type="evidence" value="ECO:0007669"/>
    <property type="project" value="TreeGrafter"/>
</dbReference>
<keyword evidence="10" id="KW-0378">Hydrolase</keyword>
<dbReference type="FunFam" id="1.10.8.60:FF:000011">
    <property type="entry name" value="ATP-dependent Clp protease ATP-binding subunit"/>
    <property type="match status" value="1"/>
</dbReference>
<dbReference type="Gene3D" id="3.40.50.300">
    <property type="entry name" value="P-loop containing nucleotide triphosphate hydrolases"/>
    <property type="match status" value="2"/>
</dbReference>
<dbReference type="AlphaFoldDB" id="A0A4U0F2X3"/>
<dbReference type="Pfam" id="PF07724">
    <property type="entry name" value="AAA_2"/>
    <property type="match status" value="1"/>
</dbReference>
<dbReference type="GO" id="GO:0006508">
    <property type="term" value="P:proteolysis"/>
    <property type="evidence" value="ECO:0007669"/>
    <property type="project" value="UniProtKB-KW"/>
</dbReference>
<keyword evidence="7" id="KW-0175">Coiled coil</keyword>
<dbReference type="FunFam" id="3.40.50.300:FF:000025">
    <property type="entry name" value="ATP-dependent Clp protease subunit"/>
    <property type="match status" value="1"/>
</dbReference>
<evidence type="ECO:0000259" key="8">
    <source>
        <dbReference type="PROSITE" id="PS50151"/>
    </source>
</evidence>
<dbReference type="Proteomes" id="UP000309673">
    <property type="component" value="Unassembled WGS sequence"/>
</dbReference>
<keyword evidence="2 6" id="KW-0547">Nucleotide-binding</keyword>
<evidence type="ECO:0000256" key="2">
    <source>
        <dbReference type="ARBA" id="ARBA00022741"/>
    </source>
</evidence>
<dbReference type="GO" id="GO:0005737">
    <property type="term" value="C:cytoplasm"/>
    <property type="evidence" value="ECO:0007669"/>
    <property type="project" value="TreeGrafter"/>
</dbReference>
<comment type="caution">
    <text evidence="10">The sequence shown here is derived from an EMBL/GenBank/DDBJ whole genome shotgun (WGS) entry which is preliminary data.</text>
</comment>
<dbReference type="PROSITE" id="PS50151">
    <property type="entry name" value="UVR"/>
    <property type="match status" value="1"/>
</dbReference>
<evidence type="ECO:0000313" key="11">
    <source>
        <dbReference type="Proteomes" id="UP000309673"/>
    </source>
</evidence>
<evidence type="ECO:0000313" key="10">
    <source>
        <dbReference type="EMBL" id="TJY38897.1"/>
    </source>
</evidence>
<dbReference type="InterPro" id="IPR001943">
    <property type="entry name" value="UVR_dom"/>
</dbReference>
<dbReference type="Gene3D" id="1.10.8.60">
    <property type="match status" value="2"/>
</dbReference>
<dbReference type="SMART" id="SM00382">
    <property type="entry name" value="AAA"/>
    <property type="match status" value="2"/>
</dbReference>
<keyword evidence="1 5" id="KW-0677">Repeat</keyword>
<dbReference type="PROSITE" id="PS51903">
    <property type="entry name" value="CLP_R"/>
    <property type="match status" value="1"/>
</dbReference>
<evidence type="ECO:0000259" key="9">
    <source>
        <dbReference type="PROSITE" id="PS51903"/>
    </source>
</evidence>
<dbReference type="InterPro" id="IPR028299">
    <property type="entry name" value="ClpA/B_CS2"/>
</dbReference>
<keyword evidence="3 6" id="KW-0067">ATP-binding</keyword>